<organism evidence="2 3">
    <name type="scientific">Schizophyllum amplum</name>
    <dbReference type="NCBI Taxonomy" id="97359"/>
    <lineage>
        <taxon>Eukaryota</taxon>
        <taxon>Fungi</taxon>
        <taxon>Dikarya</taxon>
        <taxon>Basidiomycota</taxon>
        <taxon>Agaricomycotina</taxon>
        <taxon>Agaricomycetes</taxon>
        <taxon>Agaricomycetidae</taxon>
        <taxon>Agaricales</taxon>
        <taxon>Schizophyllaceae</taxon>
        <taxon>Schizophyllum</taxon>
    </lineage>
</organism>
<dbReference type="Proteomes" id="UP000320762">
    <property type="component" value="Unassembled WGS sequence"/>
</dbReference>
<dbReference type="PROSITE" id="PS50097">
    <property type="entry name" value="BTB"/>
    <property type="match status" value="1"/>
</dbReference>
<dbReference type="AlphaFoldDB" id="A0A550CXF8"/>
<evidence type="ECO:0000259" key="1">
    <source>
        <dbReference type="PROSITE" id="PS50097"/>
    </source>
</evidence>
<proteinExistence type="predicted"/>
<dbReference type="Gene3D" id="3.30.710.10">
    <property type="entry name" value="Potassium Channel Kv1.1, Chain A"/>
    <property type="match status" value="1"/>
</dbReference>
<evidence type="ECO:0000313" key="2">
    <source>
        <dbReference type="EMBL" id="TRM69485.1"/>
    </source>
</evidence>
<gene>
    <name evidence="2" type="ORF">BD626DRAFT_474240</name>
</gene>
<dbReference type="InterPro" id="IPR011333">
    <property type="entry name" value="SKP1/BTB/POZ_sf"/>
</dbReference>
<name>A0A550CXF8_9AGAR</name>
<comment type="caution">
    <text evidence="2">The sequence shown here is derived from an EMBL/GenBank/DDBJ whole genome shotgun (WGS) entry which is preliminary data.</text>
</comment>
<dbReference type="SUPFAM" id="SSF54695">
    <property type="entry name" value="POZ domain"/>
    <property type="match status" value="1"/>
</dbReference>
<dbReference type="Pfam" id="PF00651">
    <property type="entry name" value="BTB"/>
    <property type="match status" value="1"/>
</dbReference>
<dbReference type="OrthoDB" id="3199068at2759"/>
<accession>A0A550CXF8</accession>
<feature type="domain" description="BTB" evidence="1">
    <location>
        <begin position="23"/>
        <end position="88"/>
    </location>
</feature>
<keyword evidence="3" id="KW-1185">Reference proteome</keyword>
<reference evidence="2 3" key="1">
    <citation type="journal article" date="2019" name="New Phytol.">
        <title>Comparative genomics reveals unique wood-decay strategies and fruiting body development in the Schizophyllaceae.</title>
        <authorList>
            <person name="Almasi E."/>
            <person name="Sahu N."/>
            <person name="Krizsan K."/>
            <person name="Balint B."/>
            <person name="Kovacs G.M."/>
            <person name="Kiss B."/>
            <person name="Cseklye J."/>
            <person name="Drula E."/>
            <person name="Henrissat B."/>
            <person name="Nagy I."/>
            <person name="Chovatia M."/>
            <person name="Adam C."/>
            <person name="LaButti K."/>
            <person name="Lipzen A."/>
            <person name="Riley R."/>
            <person name="Grigoriev I.V."/>
            <person name="Nagy L.G."/>
        </authorList>
    </citation>
    <scope>NUCLEOTIDE SEQUENCE [LARGE SCALE GENOMIC DNA]</scope>
    <source>
        <strain evidence="2 3">NL-1724</strain>
    </source>
</reference>
<evidence type="ECO:0000313" key="3">
    <source>
        <dbReference type="Proteomes" id="UP000320762"/>
    </source>
</evidence>
<sequence length="345" mass="38828">MSAMTVHSSASRPANHRFYLSDGNIKFKLDDGTLYKVHRYFFENHSSEFAADHLNGATQDIVNLPEVSSVDFNRFLALIYPTEIGERDIHTLDEWTSVLRLATKWSMSRLLALALREIEPIAGVFDKILISREFDLGETWLQLSASTGNYNMALGAGSSQGPGSGLAGATALDRMPVEQSTSRLEERLDDIKELVRELRLTSDLRDMHNVRQTSEAHDRLENLGEGIMLKLNDSNAQYSNLSSRLNRLIVKADEGSAVLLQIDANTADLRDRLLDADAKIEHSIMAANERRDEIINELAIHKDELVSSMRQFCQDLDTDAGRRHEDLRDSIEQLLLELQRSFSVG</sequence>
<dbReference type="EMBL" id="VDMD01000001">
    <property type="protein sequence ID" value="TRM69485.1"/>
    <property type="molecule type" value="Genomic_DNA"/>
</dbReference>
<protein>
    <recommendedName>
        <fullName evidence="1">BTB domain-containing protein</fullName>
    </recommendedName>
</protein>
<dbReference type="InterPro" id="IPR000210">
    <property type="entry name" value="BTB/POZ_dom"/>
</dbReference>